<dbReference type="EMBL" id="FQWX01000028">
    <property type="protein sequence ID" value="SHH23104.1"/>
    <property type="molecule type" value="Genomic_DNA"/>
</dbReference>
<protein>
    <recommendedName>
        <fullName evidence="3">rRNA biogenesis protein rrp5</fullName>
    </recommendedName>
</protein>
<gene>
    <name evidence="1" type="ORF">SAMN04488530_12824</name>
</gene>
<organism evidence="1 2">
    <name type="scientific">Asaccharospora irregularis DSM 2635</name>
    <dbReference type="NCBI Taxonomy" id="1121321"/>
    <lineage>
        <taxon>Bacteria</taxon>
        <taxon>Bacillati</taxon>
        <taxon>Bacillota</taxon>
        <taxon>Clostridia</taxon>
        <taxon>Peptostreptococcales</taxon>
        <taxon>Peptostreptococcaceae</taxon>
        <taxon>Asaccharospora</taxon>
    </lineage>
</organism>
<sequence length="122" mass="13207">MSKVTVVLDALIDVISNVRALADSLQVFADALTEIKAIDVQAVEVKEEPVAQIPEKVEKPKKEKAKVYTLEDVRGVLAEKSQNGLTAEVKGLIAKYGGSKLSDIDPKNYADIIKEAEVLGDE</sequence>
<reference evidence="2" key="1">
    <citation type="submission" date="2016-11" db="EMBL/GenBank/DDBJ databases">
        <authorList>
            <person name="Varghese N."/>
            <person name="Submissions S."/>
        </authorList>
    </citation>
    <scope>NUCLEOTIDE SEQUENCE [LARGE SCALE GENOMIC DNA]</scope>
    <source>
        <strain evidence="2">DSM 2635</strain>
    </source>
</reference>
<dbReference type="Proteomes" id="UP000243255">
    <property type="component" value="Unassembled WGS sequence"/>
</dbReference>
<dbReference type="STRING" id="1121321.SAMN04488530_12824"/>
<proteinExistence type="predicted"/>
<keyword evidence="2" id="KW-1185">Reference proteome</keyword>
<dbReference type="RefSeq" id="WP_073126897.1">
    <property type="nucleotide sequence ID" value="NZ_BAABCH010000088.1"/>
</dbReference>
<evidence type="ECO:0000313" key="1">
    <source>
        <dbReference type="EMBL" id="SHH23104.1"/>
    </source>
</evidence>
<dbReference type="OrthoDB" id="1667378at2"/>
<evidence type="ECO:0000313" key="2">
    <source>
        <dbReference type="Proteomes" id="UP000243255"/>
    </source>
</evidence>
<dbReference type="AlphaFoldDB" id="A0A1M5R9T1"/>
<name>A0A1M5R9T1_9FIRM</name>
<accession>A0A1M5R9T1</accession>
<evidence type="ECO:0008006" key="3">
    <source>
        <dbReference type="Google" id="ProtNLM"/>
    </source>
</evidence>